<dbReference type="Pfam" id="PF04223">
    <property type="entry name" value="CitF"/>
    <property type="match status" value="1"/>
</dbReference>
<dbReference type="PANTHER" id="PTHR40596">
    <property type="entry name" value="CITRATE LYASE ALPHA CHAIN"/>
    <property type="match status" value="1"/>
</dbReference>
<keyword evidence="1 2" id="KW-0456">Lyase</keyword>
<sequence length="519" mass="56578">MHNKQRRSIPSSVLTKYKKEFQSVSLSPQTIQRCAPKVTTVTNQTNKLMHSIKEAIEKSGLKDGMTISFHHHLREGDFVFNQVMAVIREMGIKELTLAPSSLTNTMNEMVIECIKDGTVTHITSSGMRGSLGEFISHGGMDNPVILRSHGNRPRAIESGELKIDVAFLGVPTSDDYGNANATVGKSVFGSLGYAKVDAQYADKVILLTDHLVPYPNTPISIPQTQVDYVVEVEAIGDPNKIGAGATRFTKNPKELKIAEMVKDVIVHSPYFKDGFSFQTGTGGAALAVTRYLASEMEEKQIKASFALGGITKPTVDLLEKGLVEKVLDVQDFDKGAAEGMARLENQQEIDASFYADPSNKGAVVNQLDVAILSALEIDTNFNVNVMTGSDGVLRGAIGGHQDAATAKLTIISAPLVRGRIPTVVNDVTTLITPGKSIDVLVTEVGVAINPQRKDLIAIFERIPQIPVFTIEELQQKAEKIVGIPEPLQFTDRIVAYVEYRDGSILDVVRQVKEFEEERS</sequence>
<dbReference type="SUPFAM" id="SSF100950">
    <property type="entry name" value="NagB/RpiA/CoA transferase-like"/>
    <property type="match status" value="2"/>
</dbReference>
<name>A0A133CF88_ENTFC</name>
<proteinExistence type="predicted"/>
<evidence type="ECO:0000313" key="3">
    <source>
        <dbReference type="EMBL" id="PHL20655.1"/>
    </source>
</evidence>
<accession>A0A133CF88</accession>
<keyword evidence="1" id="KW-0963">Cytoplasm</keyword>
<dbReference type="NCBIfam" id="TIGR01584">
    <property type="entry name" value="citF"/>
    <property type="match status" value="1"/>
</dbReference>
<comment type="catalytic activity">
    <reaction evidence="1">
        <text>citrate + acetyl-CoA = (3S)-citryl-CoA + acetate</text>
        <dbReference type="Rhea" id="RHEA:19405"/>
        <dbReference type="ChEBI" id="CHEBI:16947"/>
        <dbReference type="ChEBI" id="CHEBI:30089"/>
        <dbReference type="ChEBI" id="CHEBI:57288"/>
        <dbReference type="ChEBI" id="CHEBI:57321"/>
        <dbReference type="EC" id="2.8.3.10"/>
    </reaction>
</comment>
<protein>
    <recommendedName>
        <fullName evidence="1">Citrate lyase alpha chain</fullName>
        <shortName evidence="1">Citrase alpha chain</shortName>
        <ecNumber evidence="1">2.8.3.10</ecNumber>
        <ecNumber evidence="1">4.1.3.6</ecNumber>
    </recommendedName>
    <alternativeName>
        <fullName evidence="1">Citrate (pro-3S)-lyase alpha chain</fullName>
    </alternativeName>
    <alternativeName>
        <fullName evidence="1">Citrate CoA-transferase subunit</fullName>
    </alternativeName>
</protein>
<evidence type="ECO:0000313" key="4">
    <source>
        <dbReference type="Proteomes" id="UP000224303"/>
    </source>
</evidence>
<evidence type="ECO:0000256" key="1">
    <source>
        <dbReference type="PIRNR" id="PIRNR009451"/>
    </source>
</evidence>
<comment type="catalytic activity">
    <reaction evidence="1">
        <text>citrate = oxaloacetate + acetate</text>
        <dbReference type="Rhea" id="RHEA:10760"/>
        <dbReference type="ChEBI" id="CHEBI:16452"/>
        <dbReference type="ChEBI" id="CHEBI:16947"/>
        <dbReference type="ChEBI" id="CHEBI:30089"/>
        <dbReference type="EC" id="4.1.3.6"/>
    </reaction>
</comment>
<comment type="caution">
    <text evidence="2">The sequence shown here is derived from an EMBL/GenBank/DDBJ whole genome shotgun (WGS) entry which is preliminary data.</text>
</comment>
<dbReference type="GO" id="GO:0008815">
    <property type="term" value="F:citrate (pro-3S)-lyase activity"/>
    <property type="evidence" value="ECO:0007669"/>
    <property type="project" value="UniProtKB-UniRule"/>
</dbReference>
<keyword evidence="1 2" id="KW-0808">Transferase</keyword>
<evidence type="ECO:0000313" key="2">
    <source>
        <dbReference type="EMBL" id="MBX4222686.1"/>
    </source>
</evidence>
<dbReference type="EC" id="2.8.3.10" evidence="1"/>
<dbReference type="GO" id="GO:0009346">
    <property type="term" value="C:ATP-independent citrate lyase complex"/>
    <property type="evidence" value="ECO:0007669"/>
    <property type="project" value="UniProtKB-UniRule"/>
</dbReference>
<dbReference type="InterPro" id="IPR006472">
    <property type="entry name" value="Citrate_lyase_asu"/>
</dbReference>
<dbReference type="Gene3D" id="3.40.1080.10">
    <property type="entry name" value="Glutaconate Coenzyme A-transferase"/>
    <property type="match status" value="2"/>
</dbReference>
<dbReference type="AlphaFoldDB" id="A0A133CF88"/>
<dbReference type="EMBL" id="PCGC01000045">
    <property type="protein sequence ID" value="PHL20655.1"/>
    <property type="molecule type" value="Genomic_DNA"/>
</dbReference>
<dbReference type="Proteomes" id="UP001139644">
    <property type="component" value="Unassembled WGS sequence"/>
</dbReference>
<dbReference type="RefSeq" id="WP_002303161.1">
    <property type="nucleotide sequence ID" value="NZ_AP026656.1"/>
</dbReference>
<dbReference type="GO" id="GO:0008814">
    <property type="term" value="F:citrate CoA-transferase activity"/>
    <property type="evidence" value="ECO:0007669"/>
    <property type="project" value="UniProtKB-UniRule"/>
</dbReference>
<organism evidence="2 5">
    <name type="scientific">Enterococcus faecium</name>
    <name type="common">Streptococcus faecium</name>
    <dbReference type="NCBI Taxonomy" id="1352"/>
    <lineage>
        <taxon>Bacteria</taxon>
        <taxon>Bacillati</taxon>
        <taxon>Bacillota</taxon>
        <taxon>Bacilli</taxon>
        <taxon>Lactobacillales</taxon>
        <taxon>Enterococcaceae</taxon>
        <taxon>Enterococcus</taxon>
    </lineage>
</organism>
<dbReference type="InterPro" id="IPR037171">
    <property type="entry name" value="NagB/RpiA_transferase-like"/>
</dbReference>
<dbReference type="GO" id="GO:0006084">
    <property type="term" value="P:acetyl-CoA metabolic process"/>
    <property type="evidence" value="ECO:0007669"/>
    <property type="project" value="UniProtKB-UniRule"/>
</dbReference>
<dbReference type="GO" id="GO:0005737">
    <property type="term" value="C:cytoplasm"/>
    <property type="evidence" value="ECO:0007669"/>
    <property type="project" value="UniProtKB-SubCell"/>
</dbReference>
<reference evidence="2" key="2">
    <citation type="journal article" date="2022" name="J. Anim. Sci.">
        <title>Whole genome sequence analyses-based assessment of virulence potential and antimicrobial susceptibilities and resistance of Enterococcus faecium strains isolated from commercial swine and cattle probiotic products.</title>
        <authorList>
            <person name="Shridhar P.B."/>
            <person name="Amachawadi R.G."/>
            <person name="Tokach M."/>
            <person name="Patel I."/>
            <person name="Gangiredla J."/>
            <person name="Mammel M."/>
            <person name="Nagaraja T.G."/>
        </authorList>
    </citation>
    <scope>NUCLEOTIDE SEQUENCE</scope>
    <source>
        <strain evidence="2">EF215</strain>
    </source>
</reference>
<evidence type="ECO:0000313" key="5">
    <source>
        <dbReference type="Proteomes" id="UP001139644"/>
    </source>
</evidence>
<comment type="subcellular location">
    <subcellularLocation>
        <location evidence="1">Cytoplasm</location>
    </subcellularLocation>
</comment>
<dbReference type="Proteomes" id="UP000224303">
    <property type="component" value="Unassembled WGS sequence"/>
</dbReference>
<dbReference type="EC" id="4.1.3.6" evidence="1"/>
<dbReference type="PIRSF" id="PIRSF009451">
    <property type="entry name" value="Citrt_lyas_alpha"/>
    <property type="match status" value="1"/>
</dbReference>
<reference evidence="3 4" key="1">
    <citation type="submission" date="2017-10" db="EMBL/GenBank/DDBJ databases">
        <title>Draft genomes of the Enterococcus faecium isolated from human feces before and after Helicobacter pylori eradication therapy.</title>
        <authorList>
            <person name="Prianichniikov N.A."/>
            <person name="Glushchenko O.E."/>
            <person name="Malakhova M.V."/>
        </authorList>
    </citation>
    <scope>NUCLEOTIDE SEQUENCE [LARGE SCALE GENOMIC DNA]</scope>
    <source>
        <strain evidence="3 4">Hp_5-7</strain>
    </source>
</reference>
<gene>
    <name evidence="2" type="primary">citF</name>
    <name evidence="3" type="ORF">CQR37_12860</name>
    <name evidence="2" type="ORF">KYX88_07620</name>
</gene>
<dbReference type="PANTHER" id="PTHR40596:SF1">
    <property type="entry name" value="CITRATE LYASE ALPHA CHAIN"/>
    <property type="match status" value="1"/>
</dbReference>
<dbReference type="EMBL" id="JAIFOC010000056">
    <property type="protein sequence ID" value="MBX4222686.1"/>
    <property type="molecule type" value="Genomic_DNA"/>
</dbReference>